<proteinExistence type="predicted"/>
<sequence>MPRTMGGNDDEARSSRSKRSRQYEIVEVVLLRQVHHEFLLWDGCNKEIRAFNINEPIYSELCHEFYSTYEFDEVCTDDELKTKKIIKFRLGGRAHSLTLLEFACRLGLYHAEELDEEGFDVYFQGGLRSNEHFNAQEYWLSISREENLSLFRSQASTIRSPILRVIHKMITYVLCQRTTGGDEEKGAGTQNESQNCYGQFIMKIARKARVLSDVVIRSLSALIYCRDLDTTTLRELIDFEGRLIPKDPQPGVPRVAIPRPPRASMQDLYDRMGSIEIH</sequence>
<comment type="caution">
    <text evidence="1">The sequence shown here is derived from an EMBL/GenBank/DDBJ whole genome shotgun (WGS) entry which is preliminary data.</text>
</comment>
<dbReference type="EMBL" id="BQNB010014795">
    <property type="protein sequence ID" value="GJT32459.1"/>
    <property type="molecule type" value="Genomic_DNA"/>
</dbReference>
<evidence type="ECO:0000313" key="1">
    <source>
        <dbReference type="EMBL" id="GJT32459.1"/>
    </source>
</evidence>
<evidence type="ECO:0000313" key="2">
    <source>
        <dbReference type="Proteomes" id="UP001151760"/>
    </source>
</evidence>
<protein>
    <submittedName>
        <fullName evidence="1">Uncharacterized protein</fullName>
    </submittedName>
</protein>
<name>A0ABQ5D5T0_9ASTR</name>
<keyword evidence="2" id="KW-1185">Reference proteome</keyword>
<gene>
    <name evidence="1" type="ORF">Tco_0922878</name>
</gene>
<reference evidence="1" key="1">
    <citation type="journal article" date="2022" name="Int. J. Mol. Sci.">
        <title>Draft Genome of Tanacetum Coccineum: Genomic Comparison of Closely Related Tanacetum-Family Plants.</title>
        <authorList>
            <person name="Yamashiro T."/>
            <person name="Shiraishi A."/>
            <person name="Nakayama K."/>
            <person name="Satake H."/>
        </authorList>
    </citation>
    <scope>NUCLEOTIDE SEQUENCE</scope>
</reference>
<dbReference type="Proteomes" id="UP001151760">
    <property type="component" value="Unassembled WGS sequence"/>
</dbReference>
<accession>A0ABQ5D5T0</accession>
<reference evidence="1" key="2">
    <citation type="submission" date="2022-01" db="EMBL/GenBank/DDBJ databases">
        <authorList>
            <person name="Yamashiro T."/>
            <person name="Shiraishi A."/>
            <person name="Satake H."/>
            <person name="Nakayama K."/>
        </authorList>
    </citation>
    <scope>NUCLEOTIDE SEQUENCE</scope>
</reference>
<organism evidence="1 2">
    <name type="scientific">Tanacetum coccineum</name>
    <dbReference type="NCBI Taxonomy" id="301880"/>
    <lineage>
        <taxon>Eukaryota</taxon>
        <taxon>Viridiplantae</taxon>
        <taxon>Streptophyta</taxon>
        <taxon>Embryophyta</taxon>
        <taxon>Tracheophyta</taxon>
        <taxon>Spermatophyta</taxon>
        <taxon>Magnoliopsida</taxon>
        <taxon>eudicotyledons</taxon>
        <taxon>Gunneridae</taxon>
        <taxon>Pentapetalae</taxon>
        <taxon>asterids</taxon>
        <taxon>campanulids</taxon>
        <taxon>Asterales</taxon>
        <taxon>Asteraceae</taxon>
        <taxon>Asteroideae</taxon>
        <taxon>Anthemideae</taxon>
        <taxon>Anthemidinae</taxon>
        <taxon>Tanacetum</taxon>
    </lineage>
</organism>